<dbReference type="PROSITE" id="PS50221">
    <property type="entry name" value="GAIN_B"/>
    <property type="match status" value="1"/>
</dbReference>
<dbReference type="InterPro" id="IPR057244">
    <property type="entry name" value="GAIN_B"/>
</dbReference>
<dbReference type="GO" id="GO:0005886">
    <property type="term" value="C:plasma membrane"/>
    <property type="evidence" value="ECO:0007669"/>
    <property type="project" value="TreeGrafter"/>
</dbReference>
<evidence type="ECO:0000313" key="11">
    <source>
        <dbReference type="Proteomes" id="UP000265100"/>
    </source>
</evidence>
<dbReference type="GeneTree" id="ENSGT00940000154285"/>
<dbReference type="OMA" id="EWGATLD"/>
<dbReference type="AlphaFoldDB" id="A0A3P8QUU8"/>
<dbReference type="GO" id="GO:0007189">
    <property type="term" value="P:adenylate cyclase-activating G protein-coupled receptor signaling pathway"/>
    <property type="evidence" value="ECO:0007669"/>
    <property type="project" value="TreeGrafter"/>
</dbReference>
<evidence type="ECO:0000259" key="8">
    <source>
        <dbReference type="PROSITE" id="PS50221"/>
    </source>
</evidence>
<dbReference type="Pfam" id="PF01825">
    <property type="entry name" value="GPS"/>
    <property type="match status" value="1"/>
</dbReference>
<feature type="transmembrane region" description="Helical" evidence="6">
    <location>
        <begin position="489"/>
        <end position="513"/>
    </location>
</feature>
<dbReference type="Gene3D" id="1.20.1070.10">
    <property type="entry name" value="Rhodopsin 7-helix transmembrane proteins"/>
    <property type="match status" value="1"/>
</dbReference>
<keyword evidence="4 6" id="KW-0472">Membrane</keyword>
<keyword evidence="7" id="KW-0732">Signal</keyword>
<feature type="signal peptide" evidence="7">
    <location>
        <begin position="1"/>
        <end position="15"/>
    </location>
</feature>
<feature type="transmembrane region" description="Helical" evidence="6">
    <location>
        <begin position="376"/>
        <end position="395"/>
    </location>
</feature>
<evidence type="ECO:0000256" key="7">
    <source>
        <dbReference type="SAM" id="SignalP"/>
    </source>
</evidence>
<sequence>MLTVLLLLLLHESLADQVCLTISTYTTEINGTNVNITEHQSTVDCQMHCQTSCVFLCIPGEKAWFNGTSYCLDVKPETTPENGTIYQLGKYHTCYLYPCLNSSILRLIDSLDYKQKNLITLFNIRNSCLNLFNNNQKLKWTFINEERKAIHTLINNTQTEAALSSTYNQQYLSLNVINISKAPVNSIVEIEAPQLHPQNHSFIPKIWLPVDALKTIPEEKRIIGLVSFMYHDHFQFDQEKILSVVLRIEVLGEERLRNLASPIKMTFRVKTDKGQLDNDSQLVCHYFDEFDENGSPWKTDGCETQSFNQSDEQDIACYCDHTTPFAVLLIRGQIAAVHWKILSYISYIGCGLSAFFTALSLLMYAFSRNHKLDYSLSIHVSLSGALFLLNSSFLLTEWGATLDLEGVCVFVAAFMHYSLLCSFTWMAIEGLHLYLMLIKVFNTYYKHYLLKLSLAGWGEYCKIFNGIYYMRKEERLCLFYSCWITDDTFFYSLNLVYFTLVFIFNTGILMAVASSICKMKQVLQTTLKTGATAKGKLWGDRERLNASCKSGLTLFGLTCLMGTTWGLAFLGSGYINYPILYLFCILNSTQGQFSGLCLCASDLGILCLICSFVSLVFLIRD</sequence>
<dbReference type="InterPro" id="IPR000832">
    <property type="entry name" value="GPCR_2_secretin-like"/>
</dbReference>
<dbReference type="Gene3D" id="2.60.220.50">
    <property type="match status" value="1"/>
</dbReference>
<dbReference type="Pfam" id="PF00002">
    <property type="entry name" value="7tm_2"/>
    <property type="match status" value="1"/>
</dbReference>
<evidence type="ECO:0000256" key="5">
    <source>
        <dbReference type="ARBA" id="ARBA00023157"/>
    </source>
</evidence>
<evidence type="ECO:0000256" key="4">
    <source>
        <dbReference type="ARBA" id="ARBA00023136"/>
    </source>
</evidence>
<dbReference type="STRING" id="8154.ENSACLP00000032851"/>
<reference evidence="10" key="3">
    <citation type="submission" date="2025-08" db="UniProtKB">
        <authorList>
            <consortium name="Ensembl"/>
        </authorList>
    </citation>
    <scope>IDENTIFICATION</scope>
</reference>
<name>A0A3P8QUU8_ASTCA</name>
<dbReference type="InterPro" id="IPR046338">
    <property type="entry name" value="GAIN_dom_sf"/>
</dbReference>
<evidence type="ECO:0000256" key="1">
    <source>
        <dbReference type="ARBA" id="ARBA00004141"/>
    </source>
</evidence>
<reference evidence="10" key="4">
    <citation type="submission" date="2025-09" db="UniProtKB">
        <authorList>
            <consortium name="Ensembl"/>
        </authorList>
    </citation>
    <scope>IDENTIFICATION</scope>
</reference>
<keyword evidence="5" id="KW-1015">Disulfide bond</keyword>
<organism evidence="10 11">
    <name type="scientific">Astatotilapia calliptera</name>
    <name type="common">Eastern happy</name>
    <name type="synonym">Chromis callipterus</name>
    <dbReference type="NCBI Taxonomy" id="8154"/>
    <lineage>
        <taxon>Eukaryota</taxon>
        <taxon>Metazoa</taxon>
        <taxon>Chordata</taxon>
        <taxon>Craniata</taxon>
        <taxon>Vertebrata</taxon>
        <taxon>Euteleostomi</taxon>
        <taxon>Actinopterygii</taxon>
        <taxon>Neopterygii</taxon>
        <taxon>Teleostei</taxon>
        <taxon>Neoteleostei</taxon>
        <taxon>Acanthomorphata</taxon>
        <taxon>Ovalentaria</taxon>
        <taxon>Cichlomorphae</taxon>
        <taxon>Cichliformes</taxon>
        <taxon>Cichlidae</taxon>
        <taxon>African cichlids</taxon>
        <taxon>Pseudocrenilabrinae</taxon>
        <taxon>Haplochromini</taxon>
        <taxon>Astatotilapia</taxon>
    </lineage>
</organism>
<dbReference type="Proteomes" id="UP000265100">
    <property type="component" value="Chromosome 1"/>
</dbReference>
<dbReference type="InterPro" id="IPR000203">
    <property type="entry name" value="GPS"/>
</dbReference>
<dbReference type="PRINTS" id="PR00249">
    <property type="entry name" value="GPCRSECRETIN"/>
</dbReference>
<dbReference type="InterPro" id="IPR017981">
    <property type="entry name" value="GPCR_2-like_7TM"/>
</dbReference>
<evidence type="ECO:0000313" key="10">
    <source>
        <dbReference type="Ensembl" id="ENSACLP00000032851.2"/>
    </source>
</evidence>
<reference evidence="11" key="2">
    <citation type="submission" date="2023-03" db="EMBL/GenBank/DDBJ databases">
        <authorList>
            <consortium name="Wellcome Sanger Institute Data Sharing"/>
        </authorList>
    </citation>
    <scope>NUCLEOTIDE SEQUENCE [LARGE SCALE GENOMIC DNA]</scope>
</reference>
<dbReference type="Bgee" id="ENSACLG00000022270">
    <property type="expression patterns" value="Expressed in anal fin and 1 other cell type or tissue"/>
</dbReference>
<dbReference type="Ensembl" id="ENSACLT00000033624.2">
    <property type="protein sequence ID" value="ENSACLP00000032851.2"/>
    <property type="gene ID" value="ENSACLG00000022270.2"/>
</dbReference>
<evidence type="ECO:0000259" key="9">
    <source>
        <dbReference type="PROSITE" id="PS50261"/>
    </source>
</evidence>
<keyword evidence="3 6" id="KW-1133">Transmembrane helix</keyword>
<evidence type="ECO:0000256" key="6">
    <source>
        <dbReference type="SAM" id="Phobius"/>
    </source>
</evidence>
<dbReference type="PROSITE" id="PS50261">
    <property type="entry name" value="G_PROTEIN_RECEP_F2_4"/>
    <property type="match status" value="1"/>
</dbReference>
<feature type="domain" description="GAIN-B" evidence="8">
    <location>
        <begin position="178"/>
        <end position="335"/>
    </location>
</feature>
<feature type="transmembrane region" description="Helical" evidence="6">
    <location>
        <begin position="593"/>
        <end position="619"/>
    </location>
</feature>
<dbReference type="GO" id="GO:0007166">
    <property type="term" value="P:cell surface receptor signaling pathway"/>
    <property type="evidence" value="ECO:0007669"/>
    <property type="project" value="InterPro"/>
</dbReference>
<feature type="domain" description="G-protein coupled receptors family 2 profile 2" evidence="9">
    <location>
        <begin position="342"/>
        <end position="602"/>
    </location>
</feature>
<evidence type="ECO:0000256" key="3">
    <source>
        <dbReference type="ARBA" id="ARBA00022989"/>
    </source>
</evidence>
<gene>
    <name evidence="10" type="primary">TSHR</name>
</gene>
<dbReference type="PANTHER" id="PTHR12011">
    <property type="entry name" value="ADHESION G-PROTEIN COUPLED RECEPTOR"/>
    <property type="match status" value="1"/>
</dbReference>
<feature type="transmembrane region" description="Helical" evidence="6">
    <location>
        <begin position="415"/>
        <end position="437"/>
    </location>
</feature>
<reference evidence="10 11" key="1">
    <citation type="submission" date="2018-05" db="EMBL/GenBank/DDBJ databases">
        <authorList>
            <person name="Datahose"/>
        </authorList>
    </citation>
    <scope>NUCLEOTIDE SEQUENCE</scope>
</reference>
<dbReference type="GO" id="GO:0004930">
    <property type="term" value="F:G protein-coupled receptor activity"/>
    <property type="evidence" value="ECO:0007669"/>
    <property type="project" value="InterPro"/>
</dbReference>
<dbReference type="PANTHER" id="PTHR12011:SF454">
    <property type="entry name" value="ADHESION G-PROTEIN COUPLED RECEPTOR G5-LIKE"/>
    <property type="match status" value="1"/>
</dbReference>
<comment type="subcellular location">
    <subcellularLocation>
        <location evidence="1">Membrane</location>
        <topology evidence="1">Multi-pass membrane protein</topology>
    </subcellularLocation>
</comment>
<accession>A0A3P8QUU8</accession>
<evidence type="ECO:0000256" key="2">
    <source>
        <dbReference type="ARBA" id="ARBA00022692"/>
    </source>
</evidence>
<keyword evidence="2 6" id="KW-0812">Transmembrane</keyword>
<feature type="transmembrane region" description="Helical" evidence="6">
    <location>
        <begin position="551"/>
        <end position="573"/>
    </location>
</feature>
<proteinExistence type="predicted"/>
<feature type="transmembrane region" description="Helical" evidence="6">
    <location>
        <begin position="344"/>
        <end position="364"/>
    </location>
</feature>
<feature type="transmembrane region" description="Helical" evidence="6">
    <location>
        <begin position="449"/>
        <end position="469"/>
    </location>
</feature>
<keyword evidence="11" id="KW-1185">Reference proteome</keyword>
<feature type="chain" id="PRO_5044270330" evidence="7">
    <location>
        <begin position="16"/>
        <end position="621"/>
    </location>
</feature>
<protein>
    <submittedName>
        <fullName evidence="10">Uncharacterized protein</fullName>
    </submittedName>
</protein>